<gene>
    <name evidence="2" type="ORF">GRI39_07355</name>
</gene>
<dbReference type="PANTHER" id="PTHR33336:SF15">
    <property type="entry name" value="ABM DOMAIN-CONTAINING PROTEIN"/>
    <property type="match status" value="1"/>
</dbReference>
<keyword evidence="2" id="KW-0503">Monooxygenase</keyword>
<name>A0A845A8K1_9SPHN</name>
<dbReference type="InterPro" id="IPR011008">
    <property type="entry name" value="Dimeric_a/b-barrel"/>
</dbReference>
<dbReference type="GO" id="GO:0004497">
    <property type="term" value="F:monooxygenase activity"/>
    <property type="evidence" value="ECO:0007669"/>
    <property type="project" value="UniProtKB-KW"/>
</dbReference>
<dbReference type="Proteomes" id="UP000460561">
    <property type="component" value="Unassembled WGS sequence"/>
</dbReference>
<dbReference type="SUPFAM" id="SSF54909">
    <property type="entry name" value="Dimeric alpha+beta barrel"/>
    <property type="match status" value="1"/>
</dbReference>
<keyword evidence="3" id="KW-1185">Reference proteome</keyword>
<reference evidence="2 3" key="1">
    <citation type="submission" date="2019-12" db="EMBL/GenBank/DDBJ databases">
        <title>Genomic-based taxomic classification of the family Erythrobacteraceae.</title>
        <authorList>
            <person name="Xu L."/>
        </authorList>
    </citation>
    <scope>NUCLEOTIDE SEQUENCE [LARGE SCALE GENOMIC DNA]</scope>
    <source>
        <strain evidence="2 3">DSM 18604</strain>
    </source>
</reference>
<dbReference type="Gene3D" id="3.30.70.100">
    <property type="match status" value="1"/>
</dbReference>
<evidence type="ECO:0000259" key="1">
    <source>
        <dbReference type="PROSITE" id="PS51725"/>
    </source>
</evidence>
<dbReference type="RefSeq" id="WP_160739033.1">
    <property type="nucleotide sequence ID" value="NZ_WTYQ01000002.1"/>
</dbReference>
<dbReference type="PROSITE" id="PS51725">
    <property type="entry name" value="ABM"/>
    <property type="match status" value="1"/>
</dbReference>
<organism evidence="2 3">
    <name type="scientific">Altericroceibacterium indicum</name>
    <dbReference type="NCBI Taxonomy" id="374177"/>
    <lineage>
        <taxon>Bacteria</taxon>
        <taxon>Pseudomonadati</taxon>
        <taxon>Pseudomonadota</taxon>
        <taxon>Alphaproteobacteria</taxon>
        <taxon>Sphingomonadales</taxon>
        <taxon>Erythrobacteraceae</taxon>
        <taxon>Altericroceibacterium</taxon>
    </lineage>
</organism>
<dbReference type="PANTHER" id="PTHR33336">
    <property type="entry name" value="QUINOL MONOOXYGENASE YGIN-RELATED"/>
    <property type="match status" value="1"/>
</dbReference>
<dbReference type="InterPro" id="IPR007138">
    <property type="entry name" value="ABM_dom"/>
</dbReference>
<sequence length="97" mass="11131">MSYTVFATIPVKPEHLDDAQAAVAGIVPLTRAETGCEQFEPCRAADGSPNIYIFERWADRAAFDYHHAQDYTRAVFTHYENWLREEPKLVEVTELKD</sequence>
<dbReference type="OrthoDB" id="287932at2"/>
<proteinExistence type="predicted"/>
<keyword evidence="2" id="KW-0560">Oxidoreductase</keyword>
<accession>A0A845A8K1</accession>
<protein>
    <submittedName>
        <fullName evidence="2">Antibiotic biosynthesis monooxygenase</fullName>
    </submittedName>
</protein>
<dbReference type="EMBL" id="WTYQ01000002">
    <property type="protein sequence ID" value="MXP25857.1"/>
    <property type="molecule type" value="Genomic_DNA"/>
</dbReference>
<dbReference type="Pfam" id="PF03992">
    <property type="entry name" value="ABM"/>
    <property type="match status" value="1"/>
</dbReference>
<dbReference type="InterPro" id="IPR050744">
    <property type="entry name" value="AI-2_Isomerase_LsrG"/>
</dbReference>
<feature type="domain" description="ABM" evidence="1">
    <location>
        <begin position="3"/>
        <end position="92"/>
    </location>
</feature>
<evidence type="ECO:0000313" key="2">
    <source>
        <dbReference type="EMBL" id="MXP25857.1"/>
    </source>
</evidence>
<dbReference type="AlphaFoldDB" id="A0A845A8K1"/>
<comment type="caution">
    <text evidence="2">The sequence shown here is derived from an EMBL/GenBank/DDBJ whole genome shotgun (WGS) entry which is preliminary data.</text>
</comment>
<evidence type="ECO:0000313" key="3">
    <source>
        <dbReference type="Proteomes" id="UP000460561"/>
    </source>
</evidence>